<protein>
    <submittedName>
        <fullName evidence="3">Nucleoside kinase</fullName>
    </submittedName>
    <submittedName>
        <fullName evidence="2">Uridine kinase</fullName>
    </submittedName>
</protein>
<dbReference type="SUPFAM" id="SSF52540">
    <property type="entry name" value="P-loop containing nucleoside triphosphate hydrolases"/>
    <property type="match status" value="1"/>
</dbReference>
<reference evidence="2 4" key="1">
    <citation type="submission" date="2016-10" db="EMBL/GenBank/DDBJ databases">
        <authorList>
            <person name="de Groot N.N."/>
        </authorList>
    </citation>
    <scope>NUCLEOTIDE SEQUENCE [LARGE SCALE GENOMIC DNA]</scope>
    <source>
        <strain evidence="2 4">WG14</strain>
    </source>
</reference>
<proteinExistence type="predicted"/>
<dbReference type="STRING" id="28234.SAMN04488588_1281"/>
<dbReference type="GO" id="GO:0016301">
    <property type="term" value="F:kinase activity"/>
    <property type="evidence" value="ECO:0007669"/>
    <property type="project" value="UniProtKB-KW"/>
</dbReference>
<dbReference type="Proteomes" id="UP000199322">
    <property type="component" value="Unassembled WGS sequence"/>
</dbReference>
<dbReference type="AlphaFoldDB" id="A0A1G6MB47"/>
<dbReference type="InterPro" id="IPR018163">
    <property type="entry name" value="Thr/Ala-tRNA-synth_IIc_edit"/>
</dbReference>
<dbReference type="PANTHER" id="PTHR10285">
    <property type="entry name" value="URIDINE KINASE"/>
    <property type="match status" value="1"/>
</dbReference>
<dbReference type="EMBL" id="SRME01000004">
    <property type="protein sequence ID" value="TGG87466.1"/>
    <property type="molecule type" value="Genomic_DNA"/>
</dbReference>
<keyword evidence="2" id="KW-0418">Kinase</keyword>
<dbReference type="GO" id="GO:0005524">
    <property type="term" value="F:ATP binding"/>
    <property type="evidence" value="ECO:0007669"/>
    <property type="project" value="InterPro"/>
</dbReference>
<evidence type="ECO:0000259" key="1">
    <source>
        <dbReference type="Pfam" id="PF00485"/>
    </source>
</evidence>
<dbReference type="CDD" id="cd02028">
    <property type="entry name" value="UMPK_like"/>
    <property type="match status" value="1"/>
</dbReference>
<evidence type="ECO:0000313" key="4">
    <source>
        <dbReference type="Proteomes" id="UP000199322"/>
    </source>
</evidence>
<gene>
    <name evidence="3" type="ORF">E4650_06865</name>
    <name evidence="2" type="ORF">SAMN04488588_1281</name>
</gene>
<dbReference type="EMBL" id="FMYV01000004">
    <property type="protein sequence ID" value="SDC52206.1"/>
    <property type="molecule type" value="Genomic_DNA"/>
</dbReference>
<dbReference type="Gene3D" id="3.40.50.300">
    <property type="entry name" value="P-loop containing nucleotide triphosphate hydrolases"/>
    <property type="match status" value="1"/>
</dbReference>
<dbReference type="SUPFAM" id="SSF55186">
    <property type="entry name" value="ThrRS/AlaRS common domain"/>
    <property type="match status" value="1"/>
</dbReference>
<name>A0A1G6MB47_9BACT</name>
<reference evidence="3 5" key="2">
    <citation type="submission" date="2019-04" db="EMBL/GenBank/DDBJ databases">
        <title>Draft genome sequence data and analysis of a Fermenting Bacterium, Geotoga petraea strain HO-Geo1, isolated from heavy-oil petroleum reservoir in Russia.</title>
        <authorList>
            <person name="Grouzdev D.S."/>
            <person name="Semenova E.M."/>
            <person name="Sokolova D.S."/>
            <person name="Tourova T.P."/>
            <person name="Poltaraus A.B."/>
            <person name="Nazina T.N."/>
        </authorList>
    </citation>
    <scope>NUCLEOTIDE SEQUENCE [LARGE SCALE GENOMIC DNA]</scope>
    <source>
        <strain evidence="3 5">HO-Geo1</strain>
    </source>
</reference>
<evidence type="ECO:0000313" key="2">
    <source>
        <dbReference type="EMBL" id="SDC52206.1"/>
    </source>
</evidence>
<dbReference type="RefSeq" id="WP_091403751.1">
    <property type="nucleotide sequence ID" value="NZ_FMYV01000004.1"/>
</dbReference>
<dbReference type="Proteomes" id="UP000297288">
    <property type="component" value="Unassembled WGS sequence"/>
</dbReference>
<dbReference type="InterPro" id="IPR027417">
    <property type="entry name" value="P-loop_NTPase"/>
</dbReference>
<dbReference type="OrthoDB" id="9764644at2"/>
<feature type="domain" description="Phosphoribulokinase/uridine kinase" evidence="1">
    <location>
        <begin position="289"/>
        <end position="486"/>
    </location>
</feature>
<keyword evidence="2" id="KW-0808">Transferase</keyword>
<dbReference type="Gene3D" id="3.30.980.10">
    <property type="entry name" value="Threonyl-trna Synthetase, Chain A, domain 2"/>
    <property type="match status" value="1"/>
</dbReference>
<accession>A0A1G6MB47</accession>
<sequence length="553" mass="64884">MKFKLKDIKNNKIYQVEKGDNFIGPAREYQKKTGRTVYAVKLNNNIREVFKEVHTDGEIEFIDIKSPDGVKINRRGIFFILYAAIKDIDKDDDLLVNNSLGNGVYCELKSKIPTEDDLKIIKENMKKYIERDLEFEKFNIDKFEAMKMFDAHNQNDKSLLFKYRKKTTVNFYKMNGYINYFYGYMPLKTSDLTDFDLIKVEKGFVLVTPNEKSPYKVPNYNHLNKLSATFNEYNEWLKILEIRTVGELNDYISKGRHSAIELIRISEALHEKKYAQIADDIIKRKNVRLITLAGPSSSGKTTSSKRISLQLRVNGLRPVEISLDDFFVERNKTPLDEYGNYDFESLYALDLDLFNNILSDLISGRQVQLPKFNFVTGKREWRKNKIQIEEDQPIIVEGIHGLNEKLTQSIERDKKYKVYVSALTQLNIDKVNRIPTTDSRIIRRIVRDFNFRGHDALATIKMWPNVRKGEEHNIFPYQEEADVMFNSNLIYELSILKIFAEPLLLKIDNSVPEYSEAKRLLKFLDYFLPITELEEIPRKSVIREFIGRSTFEY</sequence>
<organism evidence="2 4">
    <name type="scientific">Geotoga petraea</name>
    <dbReference type="NCBI Taxonomy" id="28234"/>
    <lineage>
        <taxon>Bacteria</taxon>
        <taxon>Thermotogati</taxon>
        <taxon>Thermotogota</taxon>
        <taxon>Thermotogae</taxon>
        <taxon>Petrotogales</taxon>
        <taxon>Petrotogaceae</taxon>
        <taxon>Geotoga</taxon>
    </lineage>
</organism>
<dbReference type="Pfam" id="PF00485">
    <property type="entry name" value="PRK"/>
    <property type="match status" value="1"/>
</dbReference>
<dbReference type="InterPro" id="IPR006083">
    <property type="entry name" value="PRK/URK"/>
</dbReference>
<evidence type="ECO:0000313" key="5">
    <source>
        <dbReference type="Proteomes" id="UP000297288"/>
    </source>
</evidence>
<keyword evidence="4" id="KW-1185">Reference proteome</keyword>
<evidence type="ECO:0000313" key="3">
    <source>
        <dbReference type="EMBL" id="TGG87466.1"/>
    </source>
</evidence>